<feature type="binding site" evidence="4">
    <location>
        <position position="123"/>
    </location>
    <ligand>
        <name>substrate</name>
    </ligand>
</feature>
<gene>
    <name evidence="5" type="ORF">CTEN210_08516</name>
</gene>
<evidence type="ECO:0000256" key="1">
    <source>
        <dbReference type="ARBA" id="ARBA00022490"/>
    </source>
</evidence>
<dbReference type="EC" id="2.8.1.12" evidence="4"/>
<keyword evidence="3 4" id="KW-0501">Molybdenum cofactor biosynthesis</keyword>
<dbReference type="EMBL" id="BLLK01000045">
    <property type="protein sequence ID" value="GFH52040.1"/>
    <property type="molecule type" value="Genomic_DNA"/>
</dbReference>
<comment type="pathway">
    <text evidence="4">Cofactor biosynthesis; molybdopterin biosynthesis.</text>
</comment>
<comment type="catalytic activity">
    <reaction evidence="4">
        <text>2 [molybdopterin-synthase sulfur-carrier protein]-C-terminal-Gly-aminoethanethioate + cyclic pyranopterin phosphate + H2O = molybdopterin + 2 [molybdopterin-synthase sulfur-carrier protein]-C-terminal Gly-Gly + 2 H(+)</text>
        <dbReference type="Rhea" id="RHEA:26333"/>
        <dbReference type="Rhea" id="RHEA-COMP:12202"/>
        <dbReference type="Rhea" id="RHEA-COMP:19907"/>
        <dbReference type="ChEBI" id="CHEBI:15377"/>
        <dbReference type="ChEBI" id="CHEBI:15378"/>
        <dbReference type="ChEBI" id="CHEBI:58698"/>
        <dbReference type="ChEBI" id="CHEBI:59648"/>
        <dbReference type="ChEBI" id="CHEBI:90778"/>
        <dbReference type="ChEBI" id="CHEBI:232372"/>
        <dbReference type="EC" id="2.8.1.12"/>
    </reaction>
</comment>
<dbReference type="GO" id="GO:0006777">
    <property type="term" value="P:Mo-molybdopterin cofactor biosynthetic process"/>
    <property type="evidence" value="ECO:0007669"/>
    <property type="project" value="UniProtKB-UniRule"/>
</dbReference>
<comment type="function">
    <text evidence="4">Catalytic subunit of the molybdopterin synthase complex, a complex that catalyzes the conversion of precursor Z into molybdopterin. Acts by mediating the incorporation of 2 sulfur atoms from thiocarboxylated MOCS2A into precursor Z to generate a dithiolene group.</text>
</comment>
<dbReference type="InterPro" id="IPR036563">
    <property type="entry name" value="MoaE_sf"/>
</dbReference>
<evidence type="ECO:0000313" key="6">
    <source>
        <dbReference type="Proteomes" id="UP001054902"/>
    </source>
</evidence>
<evidence type="ECO:0000256" key="2">
    <source>
        <dbReference type="ARBA" id="ARBA00022679"/>
    </source>
</evidence>
<dbReference type="AlphaFoldDB" id="A0AAD3H6C3"/>
<keyword evidence="2 4" id="KW-0808">Transferase</keyword>
<accession>A0AAD3H6C3</accession>
<dbReference type="CDD" id="cd00756">
    <property type="entry name" value="MoaE"/>
    <property type="match status" value="1"/>
</dbReference>
<keyword evidence="6" id="KW-1185">Reference proteome</keyword>
<dbReference type="Gene3D" id="3.90.1170.40">
    <property type="entry name" value="Molybdopterin biosynthesis MoaE subunit"/>
    <property type="match status" value="1"/>
</dbReference>
<proteinExistence type="inferred from homology"/>
<dbReference type="PANTHER" id="PTHR23404">
    <property type="entry name" value="MOLYBDOPTERIN SYNTHASE RELATED"/>
    <property type="match status" value="1"/>
</dbReference>
<dbReference type="Pfam" id="PF02391">
    <property type="entry name" value="MoaE"/>
    <property type="match status" value="1"/>
</dbReference>
<dbReference type="InterPro" id="IPR003448">
    <property type="entry name" value="Mopterin_biosynth_MoaE"/>
</dbReference>
<comment type="subcellular location">
    <subcellularLocation>
        <location evidence="4">Cytoplasm</location>
    </subcellularLocation>
</comment>
<dbReference type="GO" id="GO:0030366">
    <property type="term" value="F:molybdopterin synthase activity"/>
    <property type="evidence" value="ECO:0007669"/>
    <property type="project" value="UniProtKB-UniRule"/>
</dbReference>
<name>A0AAD3H6C3_9STRA</name>
<dbReference type="SUPFAM" id="SSF54690">
    <property type="entry name" value="Molybdopterin synthase subunit MoaE"/>
    <property type="match status" value="1"/>
</dbReference>
<evidence type="ECO:0000256" key="3">
    <source>
        <dbReference type="ARBA" id="ARBA00023150"/>
    </source>
</evidence>
<feature type="binding site" evidence="4">
    <location>
        <begin position="130"/>
        <end position="132"/>
    </location>
    <ligand>
        <name>substrate</name>
    </ligand>
</feature>
<dbReference type="InterPro" id="IPR028888">
    <property type="entry name" value="MOCS2B_euk"/>
</dbReference>
<protein>
    <recommendedName>
        <fullName evidence="4">Molybdopterin synthase catalytic subunit</fullName>
        <ecNumber evidence="4">2.8.1.12</ecNumber>
    </recommendedName>
    <alternativeName>
        <fullName evidence="4">Molybdenum cofactor synthesis protein 2 large subunit</fullName>
    </alternativeName>
    <alternativeName>
        <fullName evidence="4">Molybdenum cofactor synthesis protein 2B</fullName>
        <shortName evidence="4">MOCS2B</shortName>
    </alternativeName>
</protein>
<dbReference type="FunFam" id="3.90.1170.40:FF:000002">
    <property type="entry name" value="Molybdopterin synthase catalytic subunit"/>
    <property type="match status" value="1"/>
</dbReference>
<sequence>MSVVQDKYLIRVSDDIPSLEECNTFVSDPSCGAISSFVGITRDNFQNKKVIMLSYEGYVPMAEKELKKLCVEANEKFASIKRIAIVHILGDCPVEAASVIICASSPHRREAMHCVEFLIDELKARIPIWKREIYEDGDGESVWKENVEWHEGKQRRVMVKVER</sequence>
<dbReference type="HAMAP" id="MF_03052">
    <property type="entry name" value="MOC2B"/>
    <property type="match status" value="1"/>
</dbReference>
<comment type="similarity">
    <text evidence="4">Belongs to the MoaE family. MOCS2B subfamily.</text>
</comment>
<dbReference type="Proteomes" id="UP001054902">
    <property type="component" value="Unassembled WGS sequence"/>
</dbReference>
<evidence type="ECO:0000256" key="4">
    <source>
        <dbReference type="HAMAP-Rule" id="MF_03052"/>
    </source>
</evidence>
<keyword evidence="1 4" id="KW-0963">Cytoplasm</keyword>
<reference evidence="5 6" key="1">
    <citation type="journal article" date="2021" name="Sci. Rep.">
        <title>The genome of the diatom Chaetoceros tenuissimus carries an ancient integrated fragment of an extant virus.</title>
        <authorList>
            <person name="Hongo Y."/>
            <person name="Kimura K."/>
            <person name="Takaki Y."/>
            <person name="Yoshida Y."/>
            <person name="Baba S."/>
            <person name="Kobayashi G."/>
            <person name="Nagasaki K."/>
            <person name="Hano T."/>
            <person name="Tomaru Y."/>
        </authorList>
    </citation>
    <scope>NUCLEOTIDE SEQUENCE [LARGE SCALE GENOMIC DNA]</scope>
    <source>
        <strain evidence="5 6">NIES-3715</strain>
    </source>
</reference>
<comment type="caution">
    <text evidence="5">The sequence shown here is derived from an EMBL/GenBank/DDBJ whole genome shotgun (WGS) entry which is preliminary data.</text>
</comment>
<dbReference type="GO" id="GO:1990140">
    <property type="term" value="C:molybdopterin synthase complex"/>
    <property type="evidence" value="ECO:0007669"/>
    <property type="project" value="UniProtKB-UniRule"/>
</dbReference>
<organism evidence="5 6">
    <name type="scientific">Chaetoceros tenuissimus</name>
    <dbReference type="NCBI Taxonomy" id="426638"/>
    <lineage>
        <taxon>Eukaryota</taxon>
        <taxon>Sar</taxon>
        <taxon>Stramenopiles</taxon>
        <taxon>Ochrophyta</taxon>
        <taxon>Bacillariophyta</taxon>
        <taxon>Coscinodiscophyceae</taxon>
        <taxon>Chaetocerotophycidae</taxon>
        <taxon>Chaetocerotales</taxon>
        <taxon>Chaetocerotaceae</taxon>
        <taxon>Chaetoceros</taxon>
    </lineage>
</organism>
<evidence type="ECO:0000313" key="5">
    <source>
        <dbReference type="EMBL" id="GFH52040.1"/>
    </source>
</evidence>
<feature type="binding site" evidence="4">
    <location>
        <begin position="107"/>
        <end position="108"/>
    </location>
    <ligand>
        <name>substrate</name>
    </ligand>
</feature>
<comment type="subunit">
    <text evidence="4">Heterotetramer; composed of 2 small (MOCS2A) and 2 large (MOCS2B) subunits.</text>
</comment>